<evidence type="ECO:0000313" key="1">
    <source>
        <dbReference type="EMBL" id="OGL41475.1"/>
    </source>
</evidence>
<accession>A0A1F7RIQ2</accession>
<dbReference type="AlphaFoldDB" id="A0A1F7RIQ2"/>
<protein>
    <submittedName>
        <fullName evidence="1">Uncharacterized protein</fullName>
    </submittedName>
</protein>
<sequence length="107" mass="12806">MCGTAEFTSNQYSYFETRTEFDIYTGRNRPVQVQHFATKYYLKTDFYLINVLEDTVVIEKAFEQEHELPRIADEDNIYVFYKLIDQGIKKFLEEIKPGAKKSRRFIL</sequence>
<evidence type="ECO:0000313" key="2">
    <source>
        <dbReference type="Proteomes" id="UP000179266"/>
    </source>
</evidence>
<comment type="caution">
    <text evidence="1">The sequence shown here is derived from an EMBL/GenBank/DDBJ whole genome shotgun (WGS) entry which is preliminary data.</text>
</comment>
<name>A0A1F7RIQ2_9BACT</name>
<proteinExistence type="predicted"/>
<dbReference type="EMBL" id="MGDD01000346">
    <property type="protein sequence ID" value="OGL41475.1"/>
    <property type="molecule type" value="Genomic_DNA"/>
</dbReference>
<organism evidence="1 2">
    <name type="scientific">Candidatus Schekmanbacteria bacterium RBG_13_48_7</name>
    <dbReference type="NCBI Taxonomy" id="1817878"/>
    <lineage>
        <taxon>Bacteria</taxon>
        <taxon>Candidatus Schekmaniibacteriota</taxon>
    </lineage>
</organism>
<dbReference type="Proteomes" id="UP000179266">
    <property type="component" value="Unassembled WGS sequence"/>
</dbReference>
<gene>
    <name evidence="1" type="ORF">A2161_09480</name>
</gene>
<reference evidence="1 2" key="1">
    <citation type="journal article" date="2016" name="Nat. Commun.">
        <title>Thousands of microbial genomes shed light on interconnected biogeochemical processes in an aquifer system.</title>
        <authorList>
            <person name="Anantharaman K."/>
            <person name="Brown C.T."/>
            <person name="Hug L.A."/>
            <person name="Sharon I."/>
            <person name="Castelle C.J."/>
            <person name="Probst A.J."/>
            <person name="Thomas B.C."/>
            <person name="Singh A."/>
            <person name="Wilkins M.J."/>
            <person name="Karaoz U."/>
            <person name="Brodie E.L."/>
            <person name="Williams K.H."/>
            <person name="Hubbard S.S."/>
            <person name="Banfield J.F."/>
        </authorList>
    </citation>
    <scope>NUCLEOTIDE SEQUENCE [LARGE SCALE GENOMIC DNA]</scope>
</reference>